<evidence type="ECO:0000313" key="3">
    <source>
        <dbReference type="Proteomes" id="UP001235939"/>
    </source>
</evidence>
<dbReference type="SUPFAM" id="SSF48726">
    <property type="entry name" value="Immunoglobulin"/>
    <property type="match status" value="1"/>
</dbReference>
<protein>
    <recommendedName>
        <fullName evidence="1">Ig-like domain-containing protein</fullName>
    </recommendedName>
</protein>
<dbReference type="InterPro" id="IPR013783">
    <property type="entry name" value="Ig-like_fold"/>
</dbReference>
<proteinExistence type="predicted"/>
<gene>
    <name evidence="2" type="ORF">LAZ67_15000226</name>
</gene>
<reference evidence="2 3" key="1">
    <citation type="submission" date="2022-01" db="EMBL/GenBank/DDBJ databases">
        <title>A chromosomal length assembly of Cordylochernes scorpioides.</title>
        <authorList>
            <person name="Zeh D."/>
            <person name="Zeh J."/>
        </authorList>
    </citation>
    <scope>NUCLEOTIDE SEQUENCE [LARGE SCALE GENOMIC DNA]</scope>
    <source>
        <strain evidence="2">IN4F17</strain>
        <tissue evidence="2">Whole Body</tissue>
    </source>
</reference>
<dbReference type="EMBL" id="CP092877">
    <property type="protein sequence ID" value="UYV77246.1"/>
    <property type="molecule type" value="Genomic_DNA"/>
</dbReference>
<accession>A0ABY6L7V8</accession>
<dbReference type="Proteomes" id="UP001235939">
    <property type="component" value="Chromosome 15"/>
</dbReference>
<dbReference type="PANTHER" id="PTHR21261:SF15">
    <property type="entry name" value="BEATEN PATH IIIA, ISOFORM D-RELATED"/>
    <property type="match status" value="1"/>
</dbReference>
<dbReference type="Pfam" id="PF13895">
    <property type="entry name" value="Ig_2"/>
    <property type="match status" value="1"/>
</dbReference>
<sequence length="166" mass="18507">MLLEDGLTRGLVLNNPAMISHVVTTCVALTVCRCPVKFLRLAVPGALKKGEPADLTCEYDLEGETLYSVKWYKNNVEILRYIPSDAPASPPLQVFDLVGVHINIQKSNESYIHLNKTDMNTGGVYGCEVSTDAPQFKTVRAEKEIRIYGRSDITPGLPRDMFLMFK</sequence>
<dbReference type="PANTHER" id="PTHR21261">
    <property type="entry name" value="BEAT PROTEIN"/>
    <property type="match status" value="1"/>
</dbReference>
<evidence type="ECO:0000259" key="1">
    <source>
        <dbReference type="PROSITE" id="PS50835"/>
    </source>
</evidence>
<name>A0ABY6L7V8_9ARAC</name>
<keyword evidence="3" id="KW-1185">Reference proteome</keyword>
<organism evidence="2 3">
    <name type="scientific">Cordylochernes scorpioides</name>
    <dbReference type="NCBI Taxonomy" id="51811"/>
    <lineage>
        <taxon>Eukaryota</taxon>
        <taxon>Metazoa</taxon>
        <taxon>Ecdysozoa</taxon>
        <taxon>Arthropoda</taxon>
        <taxon>Chelicerata</taxon>
        <taxon>Arachnida</taxon>
        <taxon>Pseudoscorpiones</taxon>
        <taxon>Cheliferoidea</taxon>
        <taxon>Chernetidae</taxon>
        <taxon>Cordylochernes</taxon>
    </lineage>
</organism>
<dbReference type="Gene3D" id="2.60.40.10">
    <property type="entry name" value="Immunoglobulins"/>
    <property type="match status" value="1"/>
</dbReference>
<dbReference type="PROSITE" id="PS50835">
    <property type="entry name" value="IG_LIKE"/>
    <property type="match status" value="1"/>
</dbReference>
<evidence type="ECO:0000313" key="2">
    <source>
        <dbReference type="EMBL" id="UYV77246.1"/>
    </source>
</evidence>
<dbReference type="InterPro" id="IPR007110">
    <property type="entry name" value="Ig-like_dom"/>
</dbReference>
<dbReference type="InterPro" id="IPR036179">
    <property type="entry name" value="Ig-like_dom_sf"/>
</dbReference>
<feature type="domain" description="Ig-like" evidence="1">
    <location>
        <begin position="35"/>
        <end position="146"/>
    </location>
</feature>